<feature type="compositionally biased region" description="Low complexity" evidence="2">
    <location>
        <begin position="431"/>
        <end position="454"/>
    </location>
</feature>
<dbReference type="PANTHER" id="PTHR13056:SF0">
    <property type="entry name" value="VACUOLAR FUSION PROTEIN CCZ1 HOMOLOG-RELATED"/>
    <property type="match status" value="1"/>
</dbReference>
<dbReference type="GO" id="GO:0016192">
    <property type="term" value="P:vesicle-mediated transport"/>
    <property type="evidence" value="ECO:0007669"/>
    <property type="project" value="InterPro"/>
</dbReference>
<dbReference type="PANTHER" id="PTHR13056">
    <property type="entry name" value="VACUOLAR FUSION PROTEIN CCZ1 HOMOLOG-RELATED"/>
    <property type="match status" value="1"/>
</dbReference>
<accession>A0A9W8MZ42</accession>
<dbReference type="Proteomes" id="UP001148786">
    <property type="component" value="Unassembled WGS sequence"/>
</dbReference>
<feature type="domain" description="CCZ1/INTU/HSP4 first Longin" evidence="3">
    <location>
        <begin position="25"/>
        <end position="167"/>
    </location>
</feature>
<feature type="region of interest" description="Disordered" evidence="2">
    <location>
        <begin position="345"/>
        <end position="382"/>
    </location>
</feature>
<reference evidence="4" key="1">
    <citation type="submission" date="2022-07" db="EMBL/GenBank/DDBJ databases">
        <title>Genome Sequence of Agrocybe chaxingu.</title>
        <authorList>
            <person name="Buettner E."/>
        </authorList>
    </citation>
    <scope>NUCLEOTIDE SEQUENCE</scope>
    <source>
        <strain evidence="4">MP-N11</strain>
    </source>
</reference>
<comment type="caution">
    <text evidence="4">The sequence shown here is derived from an EMBL/GenBank/DDBJ whole genome shotgun (WGS) entry which is preliminary data.</text>
</comment>
<feature type="compositionally biased region" description="Polar residues" evidence="2">
    <location>
        <begin position="345"/>
        <end position="360"/>
    </location>
</feature>
<dbReference type="InterPro" id="IPR013176">
    <property type="entry name" value="Ccz1"/>
</dbReference>
<evidence type="ECO:0000256" key="1">
    <source>
        <dbReference type="ARBA" id="ARBA00005352"/>
    </source>
</evidence>
<feature type="compositionally biased region" description="Polar residues" evidence="2">
    <location>
        <begin position="419"/>
        <end position="430"/>
    </location>
</feature>
<proteinExistence type="inferred from homology"/>
<feature type="compositionally biased region" description="Basic and acidic residues" evidence="2">
    <location>
        <begin position="124"/>
        <end position="134"/>
    </location>
</feature>
<organism evidence="4 5">
    <name type="scientific">Agrocybe chaxingu</name>
    <dbReference type="NCBI Taxonomy" id="84603"/>
    <lineage>
        <taxon>Eukaryota</taxon>
        <taxon>Fungi</taxon>
        <taxon>Dikarya</taxon>
        <taxon>Basidiomycota</taxon>
        <taxon>Agaricomycotina</taxon>
        <taxon>Agaricomycetes</taxon>
        <taxon>Agaricomycetidae</taxon>
        <taxon>Agaricales</taxon>
        <taxon>Agaricineae</taxon>
        <taxon>Strophariaceae</taxon>
        <taxon>Agrocybe</taxon>
    </lineage>
</organism>
<dbReference type="EMBL" id="JANKHO010000108">
    <property type="protein sequence ID" value="KAJ3515173.1"/>
    <property type="molecule type" value="Genomic_DNA"/>
</dbReference>
<feature type="compositionally biased region" description="Basic and acidic residues" evidence="2">
    <location>
        <begin position="362"/>
        <end position="382"/>
    </location>
</feature>
<dbReference type="AlphaFoldDB" id="A0A9W8MZ42"/>
<comment type="similarity">
    <text evidence="1">Belongs to the CCZ1 family.</text>
</comment>
<evidence type="ECO:0000259" key="3">
    <source>
        <dbReference type="Pfam" id="PF19031"/>
    </source>
</evidence>
<evidence type="ECO:0000313" key="4">
    <source>
        <dbReference type="EMBL" id="KAJ3515173.1"/>
    </source>
</evidence>
<feature type="region of interest" description="Disordered" evidence="2">
    <location>
        <begin position="405"/>
        <end position="471"/>
    </location>
</feature>
<dbReference type="InterPro" id="IPR043987">
    <property type="entry name" value="CCZ1/INTU/HSP4_longin_1"/>
</dbReference>
<name>A0A9W8MZ42_9AGAR</name>
<keyword evidence="5" id="KW-1185">Reference proteome</keyword>
<feature type="region of interest" description="Disordered" evidence="2">
    <location>
        <begin position="110"/>
        <end position="140"/>
    </location>
</feature>
<gene>
    <name evidence="4" type="ORF">NLJ89_g1914</name>
</gene>
<evidence type="ECO:0000313" key="5">
    <source>
        <dbReference type="Proteomes" id="UP001148786"/>
    </source>
</evidence>
<protein>
    <recommendedName>
        <fullName evidence="3">CCZ1/INTU/HSP4 first Longin domain-containing protein</fullName>
    </recommendedName>
</protein>
<sequence length="675" mass="74269">MNRIPPTLSYLTIYNPTLRPTQPVEEDDEDAEEQAHILFYTSRERAVSRDRMLRQIGLAKALISFAELVISLNDQTNRSSYYHLSKRMIMVSPEPNFWIHVAIEVAKVPRTPDPKSKAKSTGKPADKGKEKEKPPSPMYDYQDGSVHDGAIRAHIMNGYERFKLTHGSFTSILSGLGQHALELQLERFWTVWAWSWNIEESPEFGEDFGPLLPPCYASLIPILDEFAENLSTDIIPVIFSRQHIIPSTRFTTEHYPASLTAHLASVVPPKLNHSPSSDTLNTLASSVDTIRGRLPTNAATAVAKAPVNATTNSGGANFLGMPPMPAMNMNMDVRKWNWPGYLTFGKSTASKPSTEKSVSIVTEKENPQTPPKKPEGQKDDARSHLAVEVNTDALEDAIASETMSLASGAGSEAEPNGQDIPSTSSRTGTHPSDIIISPVSVDPPSMPASSPSRSLIFNRPPEESPPPTPPALPEFSLTRLHLAPFEDPTATRRTTIHYFVQRDFMLALIDAHQEGVEGEDSETRDLQTAAEQALKLFDDIESAIYDAGLKSISDALPSATKILQPQDRYLISTGLYTYSPPGFVSKSSHLFNAKAILDNDPDISEVFSRGQNPQHWHIVKRGIGGANDSGEKPKTGGEEVFMEVFRKETSLTDVDNVLAGAIRKSGLPYDPSRPR</sequence>
<dbReference type="GO" id="GO:0035658">
    <property type="term" value="C:Mon1-Ccz1 complex"/>
    <property type="evidence" value="ECO:0007669"/>
    <property type="project" value="InterPro"/>
</dbReference>
<dbReference type="OrthoDB" id="240546at2759"/>
<dbReference type="Pfam" id="PF19031">
    <property type="entry name" value="Intu_longin_1"/>
    <property type="match status" value="1"/>
</dbReference>
<evidence type="ECO:0000256" key="2">
    <source>
        <dbReference type="SAM" id="MobiDB-lite"/>
    </source>
</evidence>